<keyword evidence="2" id="KW-1185">Reference proteome</keyword>
<evidence type="ECO:0000313" key="1">
    <source>
        <dbReference type="EMBL" id="KAL0175406.1"/>
    </source>
</evidence>
<comment type="caution">
    <text evidence="1">The sequence shown here is derived from an EMBL/GenBank/DDBJ whole genome shotgun (WGS) entry which is preliminary data.</text>
</comment>
<reference evidence="1 2" key="1">
    <citation type="submission" date="2024-05" db="EMBL/GenBank/DDBJ databases">
        <title>Genome sequencing and assembly of Indian major carp, Cirrhinus mrigala (Hamilton, 1822).</title>
        <authorList>
            <person name="Mohindra V."/>
            <person name="Chowdhury L.M."/>
            <person name="Lal K."/>
            <person name="Jena J.K."/>
        </authorList>
    </citation>
    <scope>NUCLEOTIDE SEQUENCE [LARGE SCALE GENOMIC DNA]</scope>
    <source>
        <strain evidence="1">CM1030</strain>
        <tissue evidence="1">Blood</tissue>
    </source>
</reference>
<dbReference type="Proteomes" id="UP001529510">
    <property type="component" value="Unassembled WGS sequence"/>
</dbReference>
<organism evidence="1 2">
    <name type="scientific">Cirrhinus mrigala</name>
    <name type="common">Mrigala</name>
    <dbReference type="NCBI Taxonomy" id="683832"/>
    <lineage>
        <taxon>Eukaryota</taxon>
        <taxon>Metazoa</taxon>
        <taxon>Chordata</taxon>
        <taxon>Craniata</taxon>
        <taxon>Vertebrata</taxon>
        <taxon>Euteleostomi</taxon>
        <taxon>Actinopterygii</taxon>
        <taxon>Neopterygii</taxon>
        <taxon>Teleostei</taxon>
        <taxon>Ostariophysi</taxon>
        <taxon>Cypriniformes</taxon>
        <taxon>Cyprinidae</taxon>
        <taxon>Labeoninae</taxon>
        <taxon>Labeonini</taxon>
        <taxon>Cirrhinus</taxon>
    </lineage>
</organism>
<sequence length="66" mass="7334">SGCSRLEDFLTRLVTEPEEPRWDFSEDRLAFHTKPADESDAGVTRTAAVILSCCFSLFLLSKAAPE</sequence>
<feature type="non-terminal residue" evidence="1">
    <location>
        <position position="1"/>
    </location>
</feature>
<gene>
    <name evidence="1" type="ORF">M9458_027736</name>
</gene>
<feature type="non-terminal residue" evidence="1">
    <location>
        <position position="66"/>
    </location>
</feature>
<accession>A0ABD0PNY0</accession>
<dbReference type="EMBL" id="JAMKFB020000014">
    <property type="protein sequence ID" value="KAL0175406.1"/>
    <property type="molecule type" value="Genomic_DNA"/>
</dbReference>
<dbReference type="AlphaFoldDB" id="A0ABD0PNY0"/>
<name>A0ABD0PNY0_CIRMR</name>
<proteinExistence type="predicted"/>
<evidence type="ECO:0000313" key="2">
    <source>
        <dbReference type="Proteomes" id="UP001529510"/>
    </source>
</evidence>
<protein>
    <submittedName>
        <fullName evidence="1">Uncharacterized protein</fullName>
    </submittedName>
</protein>